<evidence type="ECO:0000256" key="5">
    <source>
        <dbReference type="ARBA" id="ARBA00023277"/>
    </source>
</evidence>
<comment type="similarity">
    <text evidence="2">Belongs to the HAD-like hydrolase superfamily. CbbY/CbbZ/Gph/YieH family.</text>
</comment>
<evidence type="ECO:0000256" key="3">
    <source>
        <dbReference type="ARBA" id="ARBA00022723"/>
    </source>
</evidence>
<comment type="cofactor">
    <cofactor evidence="1">
        <name>Mg(2+)</name>
        <dbReference type="ChEBI" id="CHEBI:18420"/>
    </cofactor>
</comment>
<evidence type="ECO:0000256" key="2">
    <source>
        <dbReference type="ARBA" id="ARBA00006171"/>
    </source>
</evidence>
<dbReference type="SUPFAM" id="SSF56784">
    <property type="entry name" value="HAD-like"/>
    <property type="match status" value="1"/>
</dbReference>
<evidence type="ECO:0000256" key="4">
    <source>
        <dbReference type="ARBA" id="ARBA00022842"/>
    </source>
</evidence>
<sequence>MTVPKLACIFDMDGVIVDNVSYHEKAWMEFGKKHGVTVTKKIFDEKISGRRNPEIVQILLGKKITGKELEQLSAEQPALYRELYKGKSKLIAGLEEFLKKCQRNNIPTALATSSPIENVEQLFNETNSRSFFNAITAQHDVTKGKPDPEIYLLSAKKLGVKSKYCIVFEDSLSGVASGKNADMKVIGITTTHTPEELHQADKTIKDYTEITLEDLA</sequence>
<dbReference type="InterPro" id="IPR036412">
    <property type="entry name" value="HAD-like_sf"/>
</dbReference>
<name>A0A2H0W002_9BACT</name>
<dbReference type="Gene3D" id="3.40.50.1000">
    <property type="entry name" value="HAD superfamily/HAD-like"/>
    <property type="match status" value="1"/>
</dbReference>
<dbReference type="GO" id="GO:0046872">
    <property type="term" value="F:metal ion binding"/>
    <property type="evidence" value="ECO:0007669"/>
    <property type="project" value="UniProtKB-KW"/>
</dbReference>
<dbReference type="InterPro" id="IPR023214">
    <property type="entry name" value="HAD_sf"/>
</dbReference>
<dbReference type="NCBIfam" id="TIGR01509">
    <property type="entry name" value="HAD-SF-IA-v3"/>
    <property type="match status" value="1"/>
</dbReference>
<dbReference type="InterPro" id="IPR006439">
    <property type="entry name" value="HAD-SF_hydro_IA"/>
</dbReference>
<comment type="caution">
    <text evidence="6">The sequence shown here is derived from an EMBL/GenBank/DDBJ whole genome shotgun (WGS) entry which is preliminary data.</text>
</comment>
<dbReference type="PANTHER" id="PTHR46193:SF18">
    <property type="entry name" value="HEXITOL PHOSPHATASE B"/>
    <property type="match status" value="1"/>
</dbReference>
<dbReference type="GO" id="GO:0003824">
    <property type="term" value="F:catalytic activity"/>
    <property type="evidence" value="ECO:0007669"/>
    <property type="project" value="UniProtKB-ARBA"/>
</dbReference>
<dbReference type="InterPro" id="IPR051600">
    <property type="entry name" value="Beta-PGM-like"/>
</dbReference>
<keyword evidence="4" id="KW-0460">Magnesium</keyword>
<dbReference type="Pfam" id="PF00702">
    <property type="entry name" value="Hydrolase"/>
    <property type="match status" value="1"/>
</dbReference>
<proteinExistence type="inferred from homology"/>
<evidence type="ECO:0000256" key="1">
    <source>
        <dbReference type="ARBA" id="ARBA00001946"/>
    </source>
</evidence>
<keyword evidence="3" id="KW-0479">Metal-binding</keyword>
<protein>
    <submittedName>
        <fullName evidence="6">HAD family phosphatase</fullName>
    </submittedName>
</protein>
<dbReference type="Proteomes" id="UP000230935">
    <property type="component" value="Unassembled WGS sequence"/>
</dbReference>
<keyword evidence="5" id="KW-0119">Carbohydrate metabolism</keyword>
<dbReference type="AlphaFoldDB" id="A0A2H0W002"/>
<dbReference type="SFLD" id="SFLDG01129">
    <property type="entry name" value="C1.5:_HAD__Beta-PGM__Phosphata"/>
    <property type="match status" value="1"/>
</dbReference>
<gene>
    <name evidence="6" type="ORF">COT81_05110</name>
</gene>
<accession>A0A2H0W002</accession>
<evidence type="ECO:0000313" key="7">
    <source>
        <dbReference type="Proteomes" id="UP000230935"/>
    </source>
</evidence>
<dbReference type="CDD" id="cd07505">
    <property type="entry name" value="HAD_BPGM-like"/>
    <property type="match status" value="1"/>
</dbReference>
<reference evidence="7" key="1">
    <citation type="submission" date="2017-09" db="EMBL/GenBank/DDBJ databases">
        <title>Depth-based differentiation of microbial function through sediment-hosted aquifers and enrichment of novel symbionts in the deep terrestrial subsurface.</title>
        <authorList>
            <person name="Probst A.J."/>
            <person name="Ladd B."/>
            <person name="Jarett J.K."/>
            <person name="Geller-Mcgrath D.E."/>
            <person name="Sieber C.M.K."/>
            <person name="Emerson J.B."/>
            <person name="Anantharaman K."/>
            <person name="Thomas B.C."/>
            <person name="Malmstrom R."/>
            <person name="Stieglmeier M."/>
            <person name="Klingl A."/>
            <person name="Woyke T."/>
            <person name="Ryan C.M."/>
            <person name="Banfield J.F."/>
        </authorList>
    </citation>
    <scope>NUCLEOTIDE SEQUENCE [LARGE SCALE GENOMIC DNA]</scope>
</reference>
<dbReference type="SFLD" id="SFLDS00003">
    <property type="entry name" value="Haloacid_Dehalogenase"/>
    <property type="match status" value="1"/>
</dbReference>
<dbReference type="InterPro" id="IPR023198">
    <property type="entry name" value="PGP-like_dom2"/>
</dbReference>
<evidence type="ECO:0000313" key="6">
    <source>
        <dbReference type="EMBL" id="PIS04673.1"/>
    </source>
</evidence>
<dbReference type="SFLD" id="SFLDG01135">
    <property type="entry name" value="C1.5.6:_HAD__Beta-PGM__Phospha"/>
    <property type="match status" value="1"/>
</dbReference>
<dbReference type="EMBL" id="PEZZ01000042">
    <property type="protein sequence ID" value="PIS04673.1"/>
    <property type="molecule type" value="Genomic_DNA"/>
</dbReference>
<dbReference type="Gene3D" id="1.10.150.240">
    <property type="entry name" value="Putative phosphatase, domain 2"/>
    <property type="match status" value="1"/>
</dbReference>
<dbReference type="PANTHER" id="PTHR46193">
    <property type="entry name" value="6-PHOSPHOGLUCONATE PHOSPHATASE"/>
    <property type="match status" value="1"/>
</dbReference>
<organism evidence="6 7">
    <name type="scientific">Candidatus Buchananbacteria bacterium CG10_big_fil_rev_8_21_14_0_10_42_9</name>
    <dbReference type="NCBI Taxonomy" id="1974526"/>
    <lineage>
        <taxon>Bacteria</taxon>
        <taxon>Candidatus Buchananiibacteriota</taxon>
    </lineage>
</organism>